<name>L9VPI6_9EURY</name>
<evidence type="ECO:0000313" key="1">
    <source>
        <dbReference type="EMBL" id="ELY38966.1"/>
    </source>
</evidence>
<dbReference type="PANTHER" id="PTHR39967:SF1">
    <property type="entry name" value="ISH14-TYPE TRANSPOSASE HSIRS44"/>
    <property type="match status" value="1"/>
</dbReference>
<dbReference type="Proteomes" id="UP000011599">
    <property type="component" value="Unassembled WGS sequence"/>
</dbReference>
<reference evidence="1 2" key="1">
    <citation type="journal article" date="2014" name="PLoS Genet.">
        <title>Phylogenetically driven sequencing of extremely halophilic archaea reveals strategies for static and dynamic osmo-response.</title>
        <authorList>
            <person name="Becker E.A."/>
            <person name="Seitzer P.M."/>
            <person name="Tritt A."/>
            <person name="Larsen D."/>
            <person name="Krusor M."/>
            <person name="Yao A.I."/>
            <person name="Wu D."/>
            <person name="Madern D."/>
            <person name="Eisen J.A."/>
            <person name="Darling A.E."/>
            <person name="Facciotti M.T."/>
        </authorList>
    </citation>
    <scope>NUCLEOTIDE SEQUENCE [LARGE SCALE GENOMIC DNA]</scope>
    <source>
        <strain evidence="1 2">GA33</strain>
    </source>
</reference>
<protein>
    <submittedName>
        <fullName evidence="1">Transposase</fullName>
    </submittedName>
</protein>
<gene>
    <name evidence="1" type="ORF">C496_16282</name>
</gene>
<organism evidence="1 2">
    <name type="scientific">Natronorubrum tibetense GA33</name>
    <dbReference type="NCBI Taxonomy" id="1114856"/>
    <lineage>
        <taxon>Archaea</taxon>
        <taxon>Methanobacteriati</taxon>
        <taxon>Methanobacteriota</taxon>
        <taxon>Stenosarchaea group</taxon>
        <taxon>Halobacteria</taxon>
        <taxon>Halobacteriales</taxon>
        <taxon>Natrialbaceae</taxon>
        <taxon>Natronorubrum</taxon>
    </lineage>
</organism>
<dbReference type="AlphaFoldDB" id="L9VPI6"/>
<dbReference type="eggNOG" id="arCOG02134">
    <property type="taxonomic scope" value="Archaea"/>
</dbReference>
<evidence type="ECO:0000313" key="2">
    <source>
        <dbReference type="Proteomes" id="UP000011599"/>
    </source>
</evidence>
<accession>L9VPI6</accession>
<proteinExistence type="predicted"/>
<dbReference type="EMBL" id="AOHW01000040">
    <property type="protein sequence ID" value="ELY38966.1"/>
    <property type="molecule type" value="Genomic_DNA"/>
</dbReference>
<keyword evidence="2" id="KW-1185">Reference proteome</keyword>
<dbReference type="PANTHER" id="PTHR39967">
    <property type="match status" value="1"/>
</dbReference>
<comment type="caution">
    <text evidence="1">The sequence shown here is derived from an EMBL/GenBank/DDBJ whole genome shotgun (WGS) entry which is preliminary data.</text>
</comment>
<sequence length="106" mass="12518">MQPESLTVTETVIQLNYNQDWLYAAIDLGSNKSLHTTLETRITKLIANALVRELREKHDLFDIVFLTGDNHSPNYACERHYLDFRYERDGTINRVECLFREVTRRT</sequence>